<dbReference type="Pfam" id="PF13508">
    <property type="entry name" value="Acetyltransf_7"/>
    <property type="match status" value="1"/>
</dbReference>
<dbReference type="Gene3D" id="3.40.50.1820">
    <property type="entry name" value="alpha/beta hydrolase"/>
    <property type="match status" value="1"/>
</dbReference>
<dbReference type="PROSITE" id="PS51186">
    <property type="entry name" value="GNAT"/>
    <property type="match status" value="1"/>
</dbReference>
<proteinExistence type="predicted"/>
<dbReference type="InterPro" id="IPR051049">
    <property type="entry name" value="Dienelactone_hydrolase-like"/>
</dbReference>
<dbReference type="Gene3D" id="3.40.630.30">
    <property type="match status" value="1"/>
</dbReference>
<dbReference type="SUPFAM" id="SSF55729">
    <property type="entry name" value="Acyl-CoA N-acyltransferases (Nat)"/>
    <property type="match status" value="1"/>
</dbReference>
<accession>A0ABT8NBS0</accession>
<dbReference type="RefSeq" id="WP_301855864.1">
    <property type="nucleotide sequence ID" value="NZ_JAUJWU010000001.1"/>
</dbReference>
<keyword evidence="2" id="KW-0012">Acyltransferase</keyword>
<organism evidence="2 3">
    <name type="scientific">Planococcus shenhongbingii</name>
    <dbReference type="NCBI Taxonomy" id="3058398"/>
    <lineage>
        <taxon>Bacteria</taxon>
        <taxon>Bacillati</taxon>
        <taxon>Bacillota</taxon>
        <taxon>Bacilli</taxon>
        <taxon>Bacillales</taxon>
        <taxon>Caryophanaceae</taxon>
        <taxon>Planococcus</taxon>
    </lineage>
</organism>
<keyword evidence="3" id="KW-1185">Reference proteome</keyword>
<dbReference type="Proteomes" id="UP001172142">
    <property type="component" value="Unassembled WGS sequence"/>
</dbReference>
<feature type="domain" description="N-acetyltransferase" evidence="1">
    <location>
        <begin position="246"/>
        <end position="379"/>
    </location>
</feature>
<comment type="caution">
    <text evidence="2">The sequence shown here is derived from an EMBL/GenBank/DDBJ whole genome shotgun (WGS) entry which is preliminary data.</text>
</comment>
<dbReference type="Pfam" id="PF01738">
    <property type="entry name" value="DLH"/>
    <property type="match status" value="1"/>
</dbReference>
<name>A0ABT8NBS0_9BACL</name>
<dbReference type="GO" id="GO:0016746">
    <property type="term" value="F:acyltransferase activity"/>
    <property type="evidence" value="ECO:0007669"/>
    <property type="project" value="UniProtKB-KW"/>
</dbReference>
<sequence>MKKVNKGRFAYYIAEPAAGKGTGLTVIFYHGWGTCAKNYLDLAGKIAEEGYVAIVPELVYHDTRHPVENPFRQETVQEYFWKTIFESIDEFEEFMQELGILASKTIVAGNSMGGFIAAGIMARHKQLGGLASINGSGSFLLMERVFRKRDRRPGIALEAERLWKKYDPLEQQIPTAPVLLLHGKADQTIPVEGQMHYYQYLTEKNGFQNVQFKLYEGVNHQFTDAMAADFLAWLDNRNQHELVLKELVSPCISREIKELLGYVTSLEKIESEYVKYLDAANRKLYGFELEGEIVSCLGVEFQDGNQIEIKHIAIMPDAREKLIGSSMIQAVFDKHSPYVMVAETDQDAVGFYRKNGFTIASLGEKYPGIERFWCERKMVVEQTPIS</sequence>
<dbReference type="InterPro" id="IPR029058">
    <property type="entry name" value="AB_hydrolase_fold"/>
</dbReference>
<gene>
    <name evidence="2" type="ORF">QWY13_07475</name>
</gene>
<protein>
    <submittedName>
        <fullName evidence="2">GNAT family N-acetyltransferase</fullName>
        <ecNumber evidence="2">2.3.1.-</ecNumber>
    </submittedName>
</protein>
<keyword evidence="2" id="KW-0808">Transferase</keyword>
<dbReference type="CDD" id="cd04301">
    <property type="entry name" value="NAT_SF"/>
    <property type="match status" value="1"/>
</dbReference>
<dbReference type="PANTHER" id="PTHR46623:SF6">
    <property type="entry name" value="ALPHA_BETA-HYDROLASES SUPERFAMILY PROTEIN"/>
    <property type="match status" value="1"/>
</dbReference>
<dbReference type="PANTHER" id="PTHR46623">
    <property type="entry name" value="CARBOXYMETHYLENEBUTENOLIDASE-RELATED"/>
    <property type="match status" value="1"/>
</dbReference>
<evidence type="ECO:0000259" key="1">
    <source>
        <dbReference type="PROSITE" id="PS51186"/>
    </source>
</evidence>
<evidence type="ECO:0000313" key="2">
    <source>
        <dbReference type="EMBL" id="MDN7245337.1"/>
    </source>
</evidence>
<dbReference type="InterPro" id="IPR016181">
    <property type="entry name" value="Acyl_CoA_acyltransferase"/>
</dbReference>
<dbReference type="EMBL" id="JAUJWU010000001">
    <property type="protein sequence ID" value="MDN7245337.1"/>
    <property type="molecule type" value="Genomic_DNA"/>
</dbReference>
<dbReference type="InterPro" id="IPR000182">
    <property type="entry name" value="GNAT_dom"/>
</dbReference>
<evidence type="ECO:0000313" key="3">
    <source>
        <dbReference type="Proteomes" id="UP001172142"/>
    </source>
</evidence>
<dbReference type="InterPro" id="IPR002925">
    <property type="entry name" value="Dienelactn_hydro"/>
</dbReference>
<reference evidence="2 3" key="1">
    <citation type="submission" date="2023-07" db="EMBL/GenBank/DDBJ databases">
        <title>Novel species in genus Planococcus.</title>
        <authorList>
            <person name="Ning S."/>
        </authorList>
    </citation>
    <scope>NUCLEOTIDE SEQUENCE [LARGE SCALE GENOMIC DNA]</scope>
    <source>
        <strain evidence="2 3">N017</strain>
    </source>
</reference>
<dbReference type="EC" id="2.3.1.-" evidence="2"/>
<dbReference type="SUPFAM" id="SSF53474">
    <property type="entry name" value="alpha/beta-Hydrolases"/>
    <property type="match status" value="1"/>
</dbReference>